<dbReference type="EMBL" id="NZEX01000003">
    <property type="protein sequence ID" value="MAH61921.1"/>
    <property type="molecule type" value="Genomic_DNA"/>
</dbReference>
<dbReference type="SUPFAM" id="SSF53850">
    <property type="entry name" value="Periplasmic binding protein-like II"/>
    <property type="match status" value="1"/>
</dbReference>
<feature type="signal peptide" evidence="1">
    <location>
        <begin position="1"/>
        <end position="27"/>
    </location>
</feature>
<comment type="caution">
    <text evidence="2">The sequence shown here is derived from an EMBL/GenBank/DDBJ whole genome shotgun (WGS) entry which is preliminary data.</text>
</comment>
<feature type="chain" id="PRO_5014900111" evidence="1">
    <location>
        <begin position="28"/>
        <end position="186"/>
    </location>
</feature>
<dbReference type="InterPro" id="IPR050490">
    <property type="entry name" value="Bact_solute-bd_prot1"/>
</dbReference>
<evidence type="ECO:0000313" key="3">
    <source>
        <dbReference type="Proteomes" id="UP000226525"/>
    </source>
</evidence>
<protein>
    <submittedName>
        <fullName evidence="2">ABC transporter substrate-binding protein</fullName>
    </submittedName>
</protein>
<name>A0A2D6YFG8_9DELT</name>
<dbReference type="InterPro" id="IPR006059">
    <property type="entry name" value="SBP"/>
</dbReference>
<dbReference type="Proteomes" id="UP000226525">
    <property type="component" value="Unassembled WGS sequence"/>
</dbReference>
<proteinExistence type="predicted"/>
<keyword evidence="1" id="KW-0732">Signal</keyword>
<sequence length="186" mass="20663">MKYINRRTLLGTLFALAFIGLTTPALAQSEVTISHYFTGELGLKAFGEQMEKFEAATSYKMKNSPVGHEDFKTDILVRASGNSLPDVFSYWAGARVQFIADSESLKPIDQMWNQAGLDKIVAKTVADSATMYNGKRFLVPFNYHYSGMFYNTKVMADAGITEMPTDWNGFLALCKELKSKGITPIA</sequence>
<evidence type="ECO:0000313" key="2">
    <source>
        <dbReference type="EMBL" id="MAH61921.1"/>
    </source>
</evidence>
<evidence type="ECO:0000256" key="1">
    <source>
        <dbReference type="SAM" id="SignalP"/>
    </source>
</evidence>
<accession>A0A2D6YFG8</accession>
<gene>
    <name evidence="2" type="ORF">CMN54_00425</name>
</gene>
<organism evidence="2 3">
    <name type="scientific">SAR324 cluster bacterium</name>
    <dbReference type="NCBI Taxonomy" id="2024889"/>
    <lineage>
        <taxon>Bacteria</taxon>
        <taxon>Deltaproteobacteria</taxon>
        <taxon>SAR324 cluster</taxon>
    </lineage>
</organism>
<dbReference type="Gene3D" id="3.40.190.10">
    <property type="entry name" value="Periplasmic binding protein-like II"/>
    <property type="match status" value="2"/>
</dbReference>
<dbReference type="Pfam" id="PF01547">
    <property type="entry name" value="SBP_bac_1"/>
    <property type="match status" value="1"/>
</dbReference>
<dbReference type="AlphaFoldDB" id="A0A2D6YFG8"/>
<dbReference type="PANTHER" id="PTHR43649">
    <property type="entry name" value="ARABINOSE-BINDING PROTEIN-RELATED"/>
    <property type="match status" value="1"/>
</dbReference>
<reference evidence="3" key="1">
    <citation type="submission" date="2017-09" db="EMBL/GenBank/DDBJ databases">
        <title>The Reconstruction of 2,631 Draft Metagenome-Assembled Genomes from the Global Oceans.</title>
        <authorList>
            <person name="Tully B.J."/>
            <person name="Graham E.D."/>
            <person name="Heidelberg J.F."/>
        </authorList>
    </citation>
    <scope>NUCLEOTIDE SEQUENCE [LARGE SCALE GENOMIC DNA]</scope>
</reference>
<feature type="non-terminal residue" evidence="2">
    <location>
        <position position="186"/>
    </location>
</feature>